<keyword evidence="7 17" id="KW-0732">Signal</keyword>
<dbReference type="InterPro" id="IPR039426">
    <property type="entry name" value="TonB-dep_rcpt-like"/>
</dbReference>
<dbReference type="InterPro" id="IPR012910">
    <property type="entry name" value="Plug_dom"/>
</dbReference>
<evidence type="ECO:0000256" key="5">
    <source>
        <dbReference type="ARBA" id="ARBA00022496"/>
    </source>
</evidence>
<dbReference type="InterPro" id="IPR000531">
    <property type="entry name" value="Beta-barrel_TonB"/>
</dbReference>
<dbReference type="Proteomes" id="UP001606305">
    <property type="component" value="Unassembled WGS sequence"/>
</dbReference>
<evidence type="ECO:0000256" key="4">
    <source>
        <dbReference type="ARBA" id="ARBA00022452"/>
    </source>
</evidence>
<evidence type="ECO:0000256" key="17">
    <source>
        <dbReference type="SAM" id="SignalP"/>
    </source>
</evidence>
<keyword evidence="8" id="KW-0408">Iron</keyword>
<feature type="chain" id="PRO_5045773645" evidence="17">
    <location>
        <begin position="30"/>
        <end position="864"/>
    </location>
</feature>
<evidence type="ECO:0000256" key="13">
    <source>
        <dbReference type="ARBA" id="ARBA00023237"/>
    </source>
</evidence>
<dbReference type="InterPro" id="IPR036942">
    <property type="entry name" value="Beta-barrel_TonB_sf"/>
</dbReference>
<evidence type="ECO:0000256" key="16">
    <source>
        <dbReference type="SAM" id="MobiDB-lite"/>
    </source>
</evidence>
<sequence>MTHQKFGRFALTTLGVAVTAMVAATAAHAQTASAAAKAGAKDAAPAKGQAAPQDKAASPDKTASSRASASTTSNTTNANATKNTIEWLDAVLVNGRQQLGGGLMSLQAAPKAVSTITRAAIEDAAPSATYAQLIDTIPGVVAITDDPSGLFDANYQIRGFTNDQIGVTVNGAPVNDSGNYRVYPTEYGDTENMNDITVLHGYPDVDQAVAGAAGGSIAWSTIDPSHKFSVDTTLSGGSRNYQRQFVRVQTGDLGPVRSWLSYSHNSTDIWRGKGDAQVWKVDGKSVWTIDSGNSITASLQYNHLIRTGGYRFQTQATAASNYEANYDTEYTGSNTAYYKLHVNPFKDYMLSLDGEFTLTPSLHLTVIPYFQYGSGGAGSGYTFTENTAAGNVGRFSYVNYDLDGDGLVTNGKRVMTYSYAGSQTWRPGVIAKLIQDFGDTDTLTYGVWFDRPRQQQDQTYSRVDAAGNPSDIWGESNRIGYVADGGPQYNYHDYTTTTLKRAFVSNEWTPNDRWTVTLAGAYTSVERKGFGYQHYGAHAASASLDYLNQYGGYSAHTWNKFTPSAGVKYQFDRANQVYLGYGRSFRAPVNGVITQSDAVRAFYEQNPDEVAFSGYTPAQLQAALSKLAVNQPETADTLDFGWRFYQGAFSGSVNVYGANLKNKQVNGYDSASGQTVYLAVPMLHQRGVNAEGAYKLSRSLSLYASYAYTKSTIMDDTFALGDGTYPTAGKAFVNIPKNAVALGVNYRSGPFFMSMNAKYRSEFWADWVNTEKAPGYATVNLNTGWNFGDVASWAHKVKLKLNVTNLTDKKAVTFASATNFLSNNPAGAGQLIDATTGNALYASASTYNLLAPRSVMLTLSASFN</sequence>
<evidence type="ECO:0000256" key="1">
    <source>
        <dbReference type="ARBA" id="ARBA00004571"/>
    </source>
</evidence>
<dbReference type="Pfam" id="PF00593">
    <property type="entry name" value="TonB_dep_Rec_b-barrel"/>
    <property type="match status" value="1"/>
</dbReference>
<dbReference type="Pfam" id="PF07715">
    <property type="entry name" value="Plug"/>
    <property type="match status" value="1"/>
</dbReference>
<evidence type="ECO:0000256" key="8">
    <source>
        <dbReference type="ARBA" id="ARBA00023004"/>
    </source>
</evidence>
<keyword evidence="13 14" id="KW-0998">Cell outer membrane</keyword>
<dbReference type="PANTHER" id="PTHR32552:SF89">
    <property type="entry name" value="CATECHOLATE SIDEROPHORE RECEPTOR FIU"/>
    <property type="match status" value="1"/>
</dbReference>
<evidence type="ECO:0000256" key="7">
    <source>
        <dbReference type="ARBA" id="ARBA00022729"/>
    </source>
</evidence>
<evidence type="ECO:0000313" key="21">
    <source>
        <dbReference type="Proteomes" id="UP001606305"/>
    </source>
</evidence>
<dbReference type="PROSITE" id="PS52016">
    <property type="entry name" value="TONB_DEPENDENT_REC_3"/>
    <property type="match status" value="1"/>
</dbReference>
<evidence type="ECO:0000256" key="15">
    <source>
        <dbReference type="RuleBase" id="RU003357"/>
    </source>
</evidence>
<dbReference type="EMBL" id="JBIGIA010000011">
    <property type="protein sequence ID" value="MFG6458271.1"/>
    <property type="molecule type" value="Genomic_DNA"/>
</dbReference>
<evidence type="ECO:0000256" key="11">
    <source>
        <dbReference type="ARBA" id="ARBA00023136"/>
    </source>
</evidence>
<keyword evidence="11 14" id="KW-0472">Membrane</keyword>
<feature type="signal peptide" evidence="17">
    <location>
        <begin position="1"/>
        <end position="29"/>
    </location>
</feature>
<dbReference type="Gene3D" id="2.170.130.10">
    <property type="entry name" value="TonB-dependent receptor, plug domain"/>
    <property type="match status" value="1"/>
</dbReference>
<accession>A0ABW7G8I2</accession>
<feature type="region of interest" description="Disordered" evidence="16">
    <location>
        <begin position="43"/>
        <end position="78"/>
    </location>
</feature>
<comment type="subcellular location">
    <subcellularLocation>
        <location evidence="1 14">Cell outer membrane</location>
        <topology evidence="1 14">Multi-pass membrane protein</topology>
    </subcellularLocation>
</comment>
<evidence type="ECO:0000259" key="18">
    <source>
        <dbReference type="Pfam" id="PF00593"/>
    </source>
</evidence>
<protein>
    <submittedName>
        <fullName evidence="20">TonB-dependent receptor</fullName>
    </submittedName>
</protein>
<feature type="domain" description="TonB-dependent receptor-like beta-barrel" evidence="18">
    <location>
        <begin position="293"/>
        <end position="806"/>
    </location>
</feature>
<name>A0ABW7G8I2_9BURK</name>
<dbReference type="SUPFAM" id="SSF56935">
    <property type="entry name" value="Porins"/>
    <property type="match status" value="1"/>
</dbReference>
<gene>
    <name evidence="20" type="ORF">ACG00X_15635</name>
</gene>
<evidence type="ECO:0000259" key="19">
    <source>
        <dbReference type="Pfam" id="PF07715"/>
    </source>
</evidence>
<keyword evidence="5" id="KW-0410">Iron transport</keyword>
<keyword evidence="12 20" id="KW-0675">Receptor</keyword>
<keyword evidence="9" id="KW-0406">Ion transport</keyword>
<feature type="domain" description="TonB-dependent receptor plug" evidence="19">
    <location>
        <begin position="106"/>
        <end position="215"/>
    </location>
</feature>
<keyword evidence="4 14" id="KW-1134">Transmembrane beta strand</keyword>
<evidence type="ECO:0000256" key="9">
    <source>
        <dbReference type="ARBA" id="ARBA00023065"/>
    </source>
</evidence>
<keyword evidence="21" id="KW-1185">Reference proteome</keyword>
<comment type="caution">
    <text evidence="20">The sequence shown here is derived from an EMBL/GenBank/DDBJ whole genome shotgun (WGS) entry which is preliminary data.</text>
</comment>
<evidence type="ECO:0000256" key="12">
    <source>
        <dbReference type="ARBA" id="ARBA00023170"/>
    </source>
</evidence>
<dbReference type="PANTHER" id="PTHR32552">
    <property type="entry name" value="FERRICHROME IRON RECEPTOR-RELATED"/>
    <property type="match status" value="1"/>
</dbReference>
<dbReference type="InterPro" id="IPR037066">
    <property type="entry name" value="Plug_dom_sf"/>
</dbReference>
<evidence type="ECO:0000313" key="20">
    <source>
        <dbReference type="EMBL" id="MFG6458271.1"/>
    </source>
</evidence>
<keyword evidence="6 14" id="KW-0812">Transmembrane</keyword>
<proteinExistence type="inferred from homology"/>
<organism evidence="20 21">
    <name type="scientific">Pelomonas nitida</name>
    <dbReference type="NCBI Taxonomy" id="3299027"/>
    <lineage>
        <taxon>Bacteria</taxon>
        <taxon>Pseudomonadati</taxon>
        <taxon>Pseudomonadota</taxon>
        <taxon>Betaproteobacteria</taxon>
        <taxon>Burkholderiales</taxon>
        <taxon>Sphaerotilaceae</taxon>
        <taxon>Roseateles</taxon>
    </lineage>
</organism>
<comment type="similarity">
    <text evidence="2 14 15">Belongs to the TonB-dependent receptor family.</text>
</comment>
<dbReference type="Gene3D" id="2.40.170.20">
    <property type="entry name" value="TonB-dependent receptor, beta-barrel domain"/>
    <property type="match status" value="1"/>
</dbReference>
<keyword evidence="3 14" id="KW-0813">Transport</keyword>
<dbReference type="RefSeq" id="WP_394489123.1">
    <property type="nucleotide sequence ID" value="NZ_JBIGIA010000011.1"/>
</dbReference>
<evidence type="ECO:0000256" key="3">
    <source>
        <dbReference type="ARBA" id="ARBA00022448"/>
    </source>
</evidence>
<reference evidence="20 21" key="1">
    <citation type="submission" date="2024-09" db="EMBL/GenBank/DDBJ databases">
        <title>Novel species of the genus Pelomonas and Roseateles isolated from streams.</title>
        <authorList>
            <person name="Lu H."/>
        </authorList>
    </citation>
    <scope>NUCLEOTIDE SEQUENCE [LARGE SCALE GENOMIC DNA]</scope>
    <source>
        <strain evidence="20 21">BYS96W</strain>
    </source>
</reference>
<evidence type="ECO:0000256" key="6">
    <source>
        <dbReference type="ARBA" id="ARBA00022692"/>
    </source>
</evidence>
<evidence type="ECO:0000256" key="10">
    <source>
        <dbReference type="ARBA" id="ARBA00023077"/>
    </source>
</evidence>
<evidence type="ECO:0000256" key="2">
    <source>
        <dbReference type="ARBA" id="ARBA00009810"/>
    </source>
</evidence>
<keyword evidence="10 15" id="KW-0798">TonB box</keyword>
<evidence type="ECO:0000256" key="14">
    <source>
        <dbReference type="PROSITE-ProRule" id="PRU01360"/>
    </source>
</evidence>